<dbReference type="SUPFAM" id="SSF52047">
    <property type="entry name" value="RNI-like"/>
    <property type="match status" value="1"/>
</dbReference>
<reference evidence="1 2" key="1">
    <citation type="journal article" date="2015" name="Fungal Genet. Biol.">
        <title>Evolution of novel wood decay mechanisms in Agaricales revealed by the genome sequences of Fistulina hepatica and Cylindrobasidium torrendii.</title>
        <authorList>
            <person name="Floudas D."/>
            <person name="Held B.W."/>
            <person name="Riley R."/>
            <person name="Nagy L.G."/>
            <person name="Koehler G."/>
            <person name="Ransdell A.S."/>
            <person name="Younus H."/>
            <person name="Chow J."/>
            <person name="Chiniquy J."/>
            <person name="Lipzen A."/>
            <person name="Tritt A."/>
            <person name="Sun H."/>
            <person name="Haridas S."/>
            <person name="LaButti K."/>
            <person name="Ohm R.A."/>
            <person name="Kues U."/>
            <person name="Blanchette R.A."/>
            <person name="Grigoriev I.V."/>
            <person name="Minto R.E."/>
            <person name="Hibbett D.S."/>
        </authorList>
    </citation>
    <scope>NUCLEOTIDE SEQUENCE [LARGE SCALE GENOMIC DNA]</scope>
    <source>
        <strain evidence="1 2">FP15055 ss-10</strain>
    </source>
</reference>
<dbReference type="OrthoDB" id="3071383at2759"/>
<sequence>MSFFSGLEIGEEEAPDAVISSDSASPAEPDVVALLRSRIKDLEVELAARTDTLTSLEARIRQYGQKTLCPFHSLPNEVLGEIFKFVPRLQRSREDSFAINIHAKATEFPWNVSRVCRRWRMLCTSSANFWNSVSLTGMDRFTSGTSSLLSTVLERTRTGASLDVRLNLSNFSPEYLDLPAMQECLPRITRLDVQGMTREFARLTTVLPLSSLRELTVRFLAVWIPFGDSDDEEDTRPQWDDDPLDCMPILRPFQACPNLHSLSLDVATDEMFAETEPIDHAALTFPWSQLTELAISWPNGGGDLAPLYKSCESLEKLSFTGYAYAPDDPEYWEANTESPGIVAWPTIVLPRLSYLDLQNVPWMMPQSFVCASLDTLCVGSICNELDFVKMVDNCKVEGAVRKLKLVFDRPESLTGARGNVSFEALLPVMQGVEEITIQTLDEDVMDSAVKTIHNLSQWADGGKMLLPCLRAFKLHMSNPYDFREEGCSLTRLILTMLEARMETGLKEATFSLWDSGSMYRDLASFLPEGRADGPGLAESALVKGLDELRAKGLKVSLLVNHEEESEYYL</sequence>
<dbReference type="EMBL" id="KN880528">
    <property type="protein sequence ID" value="KIY67362.1"/>
    <property type="molecule type" value="Genomic_DNA"/>
</dbReference>
<dbReference type="AlphaFoldDB" id="A0A0D7BA24"/>
<protein>
    <submittedName>
        <fullName evidence="1">Uncharacterized protein</fullName>
    </submittedName>
</protein>
<evidence type="ECO:0000313" key="1">
    <source>
        <dbReference type="EMBL" id="KIY67362.1"/>
    </source>
</evidence>
<proteinExistence type="predicted"/>
<evidence type="ECO:0000313" key="2">
    <source>
        <dbReference type="Proteomes" id="UP000054007"/>
    </source>
</evidence>
<dbReference type="Gene3D" id="1.20.1280.50">
    <property type="match status" value="1"/>
</dbReference>
<organism evidence="1 2">
    <name type="scientific">Cylindrobasidium torrendii FP15055 ss-10</name>
    <dbReference type="NCBI Taxonomy" id="1314674"/>
    <lineage>
        <taxon>Eukaryota</taxon>
        <taxon>Fungi</taxon>
        <taxon>Dikarya</taxon>
        <taxon>Basidiomycota</taxon>
        <taxon>Agaricomycotina</taxon>
        <taxon>Agaricomycetes</taxon>
        <taxon>Agaricomycetidae</taxon>
        <taxon>Agaricales</taxon>
        <taxon>Marasmiineae</taxon>
        <taxon>Physalacriaceae</taxon>
        <taxon>Cylindrobasidium</taxon>
    </lineage>
</organism>
<dbReference type="Proteomes" id="UP000054007">
    <property type="component" value="Unassembled WGS sequence"/>
</dbReference>
<accession>A0A0D7BA24</accession>
<keyword evidence="2" id="KW-1185">Reference proteome</keyword>
<gene>
    <name evidence="1" type="ORF">CYLTODRAFT_490714</name>
</gene>
<dbReference type="Gene3D" id="3.80.10.10">
    <property type="entry name" value="Ribonuclease Inhibitor"/>
    <property type="match status" value="1"/>
</dbReference>
<dbReference type="InterPro" id="IPR032675">
    <property type="entry name" value="LRR_dom_sf"/>
</dbReference>
<name>A0A0D7BA24_9AGAR</name>